<dbReference type="PIRSF" id="PIRSF003097">
    <property type="entry name" value="FtsX"/>
    <property type="match status" value="1"/>
</dbReference>
<feature type="domain" description="FtsX extracellular" evidence="13">
    <location>
        <begin position="59"/>
        <end position="150"/>
    </location>
</feature>
<comment type="subcellular location">
    <subcellularLocation>
        <location evidence="1">Cell membrane</location>
        <topology evidence="1">Multi-pass membrane protein</topology>
    </subcellularLocation>
</comment>
<keyword evidence="6 11" id="KW-0812">Transmembrane</keyword>
<dbReference type="PATRIC" id="fig|29343.3.peg.117"/>
<keyword evidence="5 10" id="KW-0132">Cell division</keyword>
<evidence type="ECO:0000256" key="6">
    <source>
        <dbReference type="ARBA" id="ARBA00022692"/>
    </source>
</evidence>
<keyword evidence="15" id="KW-1185">Reference proteome</keyword>
<dbReference type="InterPro" id="IPR004513">
    <property type="entry name" value="FtsX"/>
</dbReference>
<dbReference type="HOGENOM" id="CLU_073546_1_0_9"/>
<evidence type="ECO:0000256" key="5">
    <source>
        <dbReference type="ARBA" id="ARBA00022618"/>
    </source>
</evidence>
<feature type="transmembrane region" description="Helical" evidence="11">
    <location>
        <begin position="173"/>
        <end position="195"/>
    </location>
</feature>
<reference evidence="15" key="1">
    <citation type="submission" date="2014-07" db="EMBL/GenBank/DDBJ databases">
        <authorList>
            <person name="Wibberg D."/>
        </authorList>
    </citation>
    <scope>NUCLEOTIDE SEQUENCE [LARGE SCALE GENOMIC DNA]</scope>
    <source>
        <strain evidence="15">DG5</strain>
    </source>
</reference>
<evidence type="ECO:0000256" key="8">
    <source>
        <dbReference type="ARBA" id="ARBA00023136"/>
    </source>
</evidence>
<name>A0A078KQ69_9FIRM</name>
<dbReference type="NCBIfam" id="NF038347">
    <property type="entry name" value="FtsX_Gpos"/>
    <property type="match status" value="1"/>
</dbReference>
<organism evidence="14 15">
    <name type="scientific">[Clostridium] cellulosi</name>
    <dbReference type="NCBI Taxonomy" id="29343"/>
    <lineage>
        <taxon>Bacteria</taxon>
        <taxon>Bacillati</taxon>
        <taxon>Bacillota</taxon>
        <taxon>Clostridia</taxon>
        <taxon>Eubacteriales</taxon>
        <taxon>Oscillospiraceae</taxon>
        <taxon>Oscillospiraceae incertae sedis</taxon>
    </lineage>
</organism>
<dbReference type="Gene3D" id="3.30.70.3040">
    <property type="match status" value="1"/>
</dbReference>
<gene>
    <name evidence="14" type="ORF">CCDG5_0115</name>
</gene>
<evidence type="ECO:0000259" key="13">
    <source>
        <dbReference type="Pfam" id="PF18075"/>
    </source>
</evidence>
<feature type="domain" description="ABC3 transporter permease C-terminal" evidence="12">
    <location>
        <begin position="173"/>
        <end position="292"/>
    </location>
</feature>
<evidence type="ECO:0000256" key="4">
    <source>
        <dbReference type="ARBA" id="ARBA00022475"/>
    </source>
</evidence>
<keyword evidence="8 10" id="KW-0472">Membrane</keyword>
<dbReference type="InterPro" id="IPR003838">
    <property type="entry name" value="ABC3_permease_C"/>
</dbReference>
<evidence type="ECO:0000259" key="12">
    <source>
        <dbReference type="Pfam" id="PF02687"/>
    </source>
</evidence>
<keyword evidence="4 10" id="KW-1003">Cell membrane</keyword>
<dbReference type="STRING" id="29343.CCDG5_0115"/>
<evidence type="ECO:0000256" key="7">
    <source>
        <dbReference type="ARBA" id="ARBA00022989"/>
    </source>
</evidence>
<evidence type="ECO:0000313" key="14">
    <source>
        <dbReference type="EMBL" id="CDZ23259.1"/>
    </source>
</evidence>
<evidence type="ECO:0000256" key="3">
    <source>
        <dbReference type="ARBA" id="ARBA00021907"/>
    </source>
</evidence>
<dbReference type="GO" id="GO:0005886">
    <property type="term" value="C:plasma membrane"/>
    <property type="evidence" value="ECO:0007669"/>
    <property type="project" value="UniProtKB-SubCell"/>
</dbReference>
<protein>
    <recommendedName>
        <fullName evidence="3 10">Cell division protein FtsX</fullName>
    </recommendedName>
</protein>
<dbReference type="InterPro" id="IPR040690">
    <property type="entry name" value="FtsX_ECD"/>
</dbReference>
<accession>A0A078KQ69</accession>
<evidence type="ECO:0000256" key="10">
    <source>
        <dbReference type="PIRNR" id="PIRNR003097"/>
    </source>
</evidence>
<evidence type="ECO:0000313" key="15">
    <source>
        <dbReference type="Proteomes" id="UP000032431"/>
    </source>
</evidence>
<evidence type="ECO:0000256" key="2">
    <source>
        <dbReference type="ARBA" id="ARBA00007379"/>
    </source>
</evidence>
<comment type="function">
    <text evidence="10">Part of the ABC transporter FtsEX involved in asymmetric cellular division facilitating the initiation of sporulation.</text>
</comment>
<keyword evidence="9 10" id="KW-0131">Cell cycle</keyword>
<dbReference type="KEGG" id="ccel:CCDG5_0115"/>
<dbReference type="AlphaFoldDB" id="A0A078KQ69"/>
<dbReference type="PANTHER" id="PTHR47755">
    <property type="entry name" value="CELL DIVISION PROTEIN FTSX"/>
    <property type="match status" value="1"/>
</dbReference>
<evidence type="ECO:0000256" key="1">
    <source>
        <dbReference type="ARBA" id="ARBA00004651"/>
    </source>
</evidence>
<dbReference type="PANTHER" id="PTHR47755:SF1">
    <property type="entry name" value="CELL DIVISION PROTEIN FTSX"/>
    <property type="match status" value="1"/>
</dbReference>
<feature type="transmembrane region" description="Helical" evidence="11">
    <location>
        <begin position="263"/>
        <end position="287"/>
    </location>
</feature>
<evidence type="ECO:0000256" key="11">
    <source>
        <dbReference type="SAM" id="Phobius"/>
    </source>
</evidence>
<dbReference type="Pfam" id="PF18075">
    <property type="entry name" value="FtsX_ECD"/>
    <property type="match status" value="1"/>
</dbReference>
<evidence type="ECO:0000256" key="9">
    <source>
        <dbReference type="ARBA" id="ARBA00023306"/>
    </source>
</evidence>
<dbReference type="InterPro" id="IPR058204">
    <property type="entry name" value="FtsX_firmicutes-type"/>
</dbReference>
<keyword evidence="7 11" id="KW-1133">Transmembrane helix</keyword>
<dbReference type="GO" id="GO:0051301">
    <property type="term" value="P:cell division"/>
    <property type="evidence" value="ECO:0007669"/>
    <property type="project" value="UniProtKB-KW"/>
</dbReference>
<sequence>MIERIRYFVKEGLRSIWRNRMMSFASILVLCVCLVMLGTSITVTLNINDIISQLEDKNQIMVYLKNDATSEDISRIGNEINSMANVKETKFFSKEDIYAEAKKTLDKQKVLLSGIDASVFDCAYQVTLVDTSKYTQTTDALEKIEGVKYVRQDEGLANKLVNIKKAVGISGEILFGILAVISLFIISNTIKLAMFNRKREINIMKFVGATDWFIRWPFIIEGLLIGLIAGGIGLIAQYYIYDKLICGVIGVVNSMSAISYSDFLWFIVPGFLVGGVLVGVLGSVLSVRKYLKV</sequence>
<dbReference type="EMBL" id="LM995447">
    <property type="protein sequence ID" value="CDZ23259.1"/>
    <property type="molecule type" value="Genomic_DNA"/>
</dbReference>
<proteinExistence type="inferred from homology"/>
<feature type="transmembrane region" description="Helical" evidence="11">
    <location>
        <begin position="216"/>
        <end position="240"/>
    </location>
</feature>
<dbReference type="OrthoDB" id="9812531at2"/>
<dbReference type="Pfam" id="PF02687">
    <property type="entry name" value="FtsX"/>
    <property type="match status" value="1"/>
</dbReference>
<comment type="similarity">
    <text evidence="2 10">Belongs to the ABC-4 integral membrane protein family. FtsX subfamily.</text>
</comment>
<dbReference type="Proteomes" id="UP000032431">
    <property type="component" value="Chromosome I"/>
</dbReference>
<feature type="transmembrane region" description="Helical" evidence="11">
    <location>
        <begin position="21"/>
        <end position="45"/>
    </location>
</feature>